<gene>
    <name evidence="9" type="ORF">FA740_14600</name>
</gene>
<evidence type="ECO:0000256" key="3">
    <source>
        <dbReference type="ARBA" id="ARBA00022448"/>
    </source>
</evidence>
<keyword evidence="10" id="KW-1185">Reference proteome</keyword>
<dbReference type="SMART" id="SM00382">
    <property type="entry name" value="AAA"/>
    <property type="match status" value="1"/>
</dbReference>
<keyword evidence="3" id="KW-0813">Transport</keyword>
<dbReference type="GO" id="GO:0055085">
    <property type="term" value="P:transmembrane transport"/>
    <property type="evidence" value="ECO:0007669"/>
    <property type="project" value="UniProtKB-ARBA"/>
</dbReference>
<dbReference type="RefSeq" id="WP_136857510.1">
    <property type="nucleotide sequence ID" value="NZ_SUNH01000021.1"/>
</dbReference>
<dbReference type="PROSITE" id="PS00211">
    <property type="entry name" value="ABC_TRANSPORTER_1"/>
    <property type="match status" value="1"/>
</dbReference>
<dbReference type="FunFam" id="3.40.50.300:FF:000016">
    <property type="entry name" value="Oligopeptide ABC transporter ATP-binding component"/>
    <property type="match status" value="1"/>
</dbReference>
<proteinExistence type="inferred from homology"/>
<dbReference type="PANTHER" id="PTHR43297">
    <property type="entry name" value="OLIGOPEPTIDE TRANSPORT ATP-BINDING PROTEIN APPD"/>
    <property type="match status" value="1"/>
</dbReference>
<comment type="caution">
    <text evidence="9">The sequence shown here is derived from an EMBL/GenBank/DDBJ whole genome shotgun (WGS) entry which is preliminary data.</text>
</comment>
<comment type="subcellular location">
    <subcellularLocation>
        <location evidence="1">Cell inner membrane</location>
        <topology evidence="1">Peripheral membrane protein</topology>
    </subcellularLocation>
</comment>
<name>A0A4V5MT73_9RHOB</name>
<protein>
    <submittedName>
        <fullName evidence="9">ABC transporter ATP-binding protein</fullName>
    </submittedName>
</protein>
<dbReference type="InterPro" id="IPR050388">
    <property type="entry name" value="ABC_Ni/Peptide_Import"/>
</dbReference>
<feature type="domain" description="ABC transporter" evidence="8">
    <location>
        <begin position="7"/>
        <end position="254"/>
    </location>
</feature>
<keyword evidence="5" id="KW-0547">Nucleotide-binding</keyword>
<keyword evidence="4" id="KW-1003">Cell membrane</keyword>
<keyword evidence="6 9" id="KW-0067">ATP-binding</keyword>
<evidence type="ECO:0000313" key="10">
    <source>
        <dbReference type="Proteomes" id="UP000306223"/>
    </source>
</evidence>
<dbReference type="GO" id="GO:0015833">
    <property type="term" value="P:peptide transport"/>
    <property type="evidence" value="ECO:0007669"/>
    <property type="project" value="InterPro"/>
</dbReference>
<dbReference type="GO" id="GO:0016887">
    <property type="term" value="F:ATP hydrolysis activity"/>
    <property type="evidence" value="ECO:0007669"/>
    <property type="project" value="InterPro"/>
</dbReference>
<evidence type="ECO:0000256" key="1">
    <source>
        <dbReference type="ARBA" id="ARBA00004417"/>
    </source>
</evidence>
<dbReference type="SUPFAM" id="SSF52540">
    <property type="entry name" value="P-loop containing nucleoside triphosphate hydrolases"/>
    <property type="match status" value="1"/>
</dbReference>
<dbReference type="InterPro" id="IPR027417">
    <property type="entry name" value="P-loop_NTPase"/>
</dbReference>
<keyword evidence="7" id="KW-0472">Membrane</keyword>
<evidence type="ECO:0000256" key="7">
    <source>
        <dbReference type="ARBA" id="ARBA00023136"/>
    </source>
</evidence>
<dbReference type="Pfam" id="PF00005">
    <property type="entry name" value="ABC_tran"/>
    <property type="match status" value="1"/>
</dbReference>
<evidence type="ECO:0000256" key="6">
    <source>
        <dbReference type="ARBA" id="ARBA00022840"/>
    </source>
</evidence>
<evidence type="ECO:0000256" key="5">
    <source>
        <dbReference type="ARBA" id="ARBA00022741"/>
    </source>
</evidence>
<sequence>MTPLLQIDHLNVRFKGARNVHAINDLSLTLMPGETLALLGESGSGKSVTLKTLLRLLPEKRTDLTGDITFDGTDIMTLSGRSLRAYRGGDVSMVFQDPGLALDPVYTVGQQIAETVMRHKGISRADAMEVALDMLHRVRIPSAERRLRNYPHELSGGMRQRVMIALALACRPRLLLADEPTTALDATVQIQILLLMRELQREFGMGVIFVTHDIGVAVEISERIAVMYAGQIVEEGSTHDIIRDPRHPYTRGLLAANLHDVERGARLDAIPGAPPSLETRPDSCPFAPRCAFALPACRTALPPVATPGPRRRVACLRADEPLEIAHA</sequence>
<dbReference type="OrthoDB" id="9802264at2"/>
<reference evidence="9 10" key="1">
    <citation type="submission" date="2019-04" db="EMBL/GenBank/DDBJ databases">
        <authorList>
            <person name="Li J."/>
        </authorList>
    </citation>
    <scope>NUCLEOTIDE SEQUENCE [LARGE SCALE GENOMIC DNA]</scope>
    <source>
        <strain evidence="9 10">CCTCC AB2016182</strain>
    </source>
</reference>
<dbReference type="InterPro" id="IPR013563">
    <property type="entry name" value="Oligopep_ABC_C"/>
</dbReference>
<dbReference type="Proteomes" id="UP000306223">
    <property type="component" value="Unassembled WGS sequence"/>
</dbReference>
<dbReference type="GO" id="GO:0005886">
    <property type="term" value="C:plasma membrane"/>
    <property type="evidence" value="ECO:0007669"/>
    <property type="project" value="UniProtKB-SubCell"/>
</dbReference>
<dbReference type="InterPro" id="IPR003593">
    <property type="entry name" value="AAA+_ATPase"/>
</dbReference>
<evidence type="ECO:0000313" key="9">
    <source>
        <dbReference type="EMBL" id="TJZ82538.1"/>
    </source>
</evidence>
<organism evidence="9 10">
    <name type="scientific">Paracoccus hibiscisoli</name>
    <dbReference type="NCBI Taxonomy" id="2023261"/>
    <lineage>
        <taxon>Bacteria</taxon>
        <taxon>Pseudomonadati</taxon>
        <taxon>Pseudomonadota</taxon>
        <taxon>Alphaproteobacteria</taxon>
        <taxon>Rhodobacterales</taxon>
        <taxon>Paracoccaceae</taxon>
        <taxon>Paracoccus</taxon>
    </lineage>
</organism>
<dbReference type="PANTHER" id="PTHR43297:SF2">
    <property type="entry name" value="DIPEPTIDE TRANSPORT ATP-BINDING PROTEIN DPPD"/>
    <property type="match status" value="1"/>
</dbReference>
<comment type="similarity">
    <text evidence="2">Belongs to the ABC transporter superfamily.</text>
</comment>
<dbReference type="CDD" id="cd03257">
    <property type="entry name" value="ABC_NikE_OppD_transporters"/>
    <property type="match status" value="1"/>
</dbReference>
<dbReference type="PROSITE" id="PS50893">
    <property type="entry name" value="ABC_TRANSPORTER_2"/>
    <property type="match status" value="1"/>
</dbReference>
<dbReference type="InterPro" id="IPR017871">
    <property type="entry name" value="ABC_transporter-like_CS"/>
</dbReference>
<dbReference type="NCBIfam" id="TIGR01727">
    <property type="entry name" value="oligo_HPY"/>
    <property type="match status" value="1"/>
</dbReference>
<dbReference type="InterPro" id="IPR003439">
    <property type="entry name" value="ABC_transporter-like_ATP-bd"/>
</dbReference>
<evidence type="ECO:0000259" key="8">
    <source>
        <dbReference type="PROSITE" id="PS50893"/>
    </source>
</evidence>
<dbReference type="Gene3D" id="3.40.50.300">
    <property type="entry name" value="P-loop containing nucleotide triphosphate hydrolases"/>
    <property type="match status" value="1"/>
</dbReference>
<evidence type="ECO:0000256" key="4">
    <source>
        <dbReference type="ARBA" id="ARBA00022475"/>
    </source>
</evidence>
<dbReference type="EMBL" id="SUNH01000021">
    <property type="protein sequence ID" value="TJZ82538.1"/>
    <property type="molecule type" value="Genomic_DNA"/>
</dbReference>
<dbReference type="AlphaFoldDB" id="A0A4V5MT73"/>
<dbReference type="Pfam" id="PF08352">
    <property type="entry name" value="oligo_HPY"/>
    <property type="match status" value="1"/>
</dbReference>
<evidence type="ECO:0000256" key="2">
    <source>
        <dbReference type="ARBA" id="ARBA00005417"/>
    </source>
</evidence>
<accession>A0A4V5MT73</accession>
<dbReference type="GO" id="GO:0005524">
    <property type="term" value="F:ATP binding"/>
    <property type="evidence" value="ECO:0007669"/>
    <property type="project" value="UniProtKB-KW"/>
</dbReference>